<dbReference type="STRING" id="282199.GCA_001049735_02001"/>
<dbReference type="Pfam" id="PF00561">
    <property type="entry name" value="Abhydrolase_1"/>
    <property type="match status" value="1"/>
</dbReference>
<dbReference type="Gene3D" id="3.40.50.1820">
    <property type="entry name" value="alpha/beta hydrolase"/>
    <property type="match status" value="1"/>
</dbReference>
<dbReference type="OrthoDB" id="9791366at2"/>
<organism evidence="2 3">
    <name type="scientific">Nereida ignava</name>
    <dbReference type="NCBI Taxonomy" id="282199"/>
    <lineage>
        <taxon>Bacteria</taxon>
        <taxon>Pseudomonadati</taxon>
        <taxon>Pseudomonadota</taxon>
        <taxon>Alphaproteobacteria</taxon>
        <taxon>Rhodobacterales</taxon>
        <taxon>Roseobacteraceae</taxon>
        <taxon>Nereida</taxon>
    </lineage>
</organism>
<dbReference type="InterPro" id="IPR000073">
    <property type="entry name" value="AB_hydrolase_1"/>
</dbReference>
<protein>
    <submittedName>
        <fullName evidence="2">Arylesterase</fullName>
        <ecNumber evidence="2">3.1.1.2</ecNumber>
    </submittedName>
</protein>
<dbReference type="PANTHER" id="PTHR43194:SF2">
    <property type="entry name" value="PEROXISOMAL MEMBRANE PROTEIN LPX1"/>
    <property type="match status" value="1"/>
</dbReference>
<dbReference type="PANTHER" id="PTHR43194">
    <property type="entry name" value="HYDROLASE ALPHA/BETA FOLD FAMILY"/>
    <property type="match status" value="1"/>
</dbReference>
<dbReference type="EC" id="3.1.1.2" evidence="2"/>
<reference evidence="2 3" key="1">
    <citation type="submission" date="2015-04" db="EMBL/GenBank/DDBJ databases">
        <authorList>
            <person name="Syromyatnikov M.Y."/>
            <person name="Popov V.N."/>
        </authorList>
    </citation>
    <scope>NUCLEOTIDE SEQUENCE [LARGE SCALE GENOMIC DNA]</scope>
    <source>
        <strain evidence="2 3">CECT 5292</strain>
    </source>
</reference>
<dbReference type="RefSeq" id="WP_048599358.1">
    <property type="nucleotide sequence ID" value="NZ_CBFHGK010000015.1"/>
</dbReference>
<feature type="domain" description="AB hydrolase-1" evidence="1">
    <location>
        <begin position="22"/>
        <end position="128"/>
    </location>
</feature>
<accession>A0A0U1NMH8</accession>
<dbReference type="Proteomes" id="UP000048949">
    <property type="component" value="Unassembled WGS sequence"/>
</dbReference>
<dbReference type="SUPFAM" id="SSF53474">
    <property type="entry name" value="alpha/beta-Hydrolases"/>
    <property type="match status" value="1"/>
</dbReference>
<keyword evidence="2" id="KW-0378">Hydrolase</keyword>
<gene>
    <name evidence="2" type="ORF">NIG5292_02002</name>
</gene>
<name>A0A0U1NMH8_9RHOB</name>
<dbReference type="InterPro" id="IPR029058">
    <property type="entry name" value="AB_hydrolase_fold"/>
</dbReference>
<evidence type="ECO:0000313" key="3">
    <source>
        <dbReference type="Proteomes" id="UP000048949"/>
    </source>
</evidence>
<evidence type="ECO:0000259" key="1">
    <source>
        <dbReference type="Pfam" id="PF00561"/>
    </source>
</evidence>
<evidence type="ECO:0000313" key="2">
    <source>
        <dbReference type="EMBL" id="CRK75945.1"/>
    </source>
</evidence>
<sequence>MPIFAAADRTNLYYTDEGSGTPLLLLSGLTRNSDDFQYVIPHLRQRGDVRIITMDYRGRGKSDWADPATYSIAHEAQDALDLLDHLGVNSTAILGTSRGGLIAMALAATHKSRLIGVALNDIGPEISQTGMDAIRAYVGRNPAAQTYSEAANMRAQLMVGFANVPASRWHEEVHTHYRQTPDGLKINYDPRLSETIVPPPDTPLPDLWPLFDALAGLPICTIKGENSDLFTQVTLDKMLAKRPDMMHAVIKDRGHVPFLDEPAAVQTLNKWLDCL</sequence>
<proteinExistence type="predicted"/>
<dbReference type="GO" id="GO:0004064">
    <property type="term" value="F:arylesterase activity"/>
    <property type="evidence" value="ECO:0007669"/>
    <property type="project" value="UniProtKB-EC"/>
</dbReference>
<dbReference type="InterPro" id="IPR050228">
    <property type="entry name" value="Carboxylesterase_BioH"/>
</dbReference>
<keyword evidence="3" id="KW-1185">Reference proteome</keyword>
<dbReference type="AlphaFoldDB" id="A0A0U1NMH8"/>
<dbReference type="EMBL" id="CVQV01000010">
    <property type="protein sequence ID" value="CRK75945.1"/>
    <property type="molecule type" value="Genomic_DNA"/>
</dbReference>